<gene>
    <name evidence="1" type="ORF">E5358_07710</name>
</gene>
<accession>A0AC61QQ11</accession>
<proteinExistence type="predicted"/>
<evidence type="ECO:0000313" key="1">
    <source>
        <dbReference type="EMBL" id="TGX82184.1"/>
    </source>
</evidence>
<dbReference type="EMBL" id="SRZC01000011">
    <property type="protein sequence ID" value="TGX82184.1"/>
    <property type="molecule type" value="Genomic_DNA"/>
</dbReference>
<dbReference type="Proteomes" id="UP000308886">
    <property type="component" value="Unassembled WGS sequence"/>
</dbReference>
<sequence length="68" mass="7115">MADSRCVFSNHVTAIDEQACHSACGKEHSGCDGSRKVSGMLYGASVLLFGGIGLLVAFVVELKLGDKK</sequence>
<keyword evidence="2" id="KW-1185">Reference proteome</keyword>
<reference evidence="1" key="1">
    <citation type="submission" date="2019-04" db="EMBL/GenBank/DDBJ databases">
        <title>Microbes associate with the intestines of laboratory mice.</title>
        <authorList>
            <person name="Navarre W."/>
            <person name="Wong E."/>
            <person name="Huang K."/>
            <person name="Tropini C."/>
            <person name="Ng K."/>
            <person name="Yu B."/>
        </authorList>
    </citation>
    <scope>NUCLEOTIDE SEQUENCE</scope>
    <source>
        <strain evidence="1">NM73_A23</strain>
    </source>
</reference>
<comment type="caution">
    <text evidence="1">The sequence shown here is derived from an EMBL/GenBank/DDBJ whole genome shotgun (WGS) entry which is preliminary data.</text>
</comment>
<evidence type="ECO:0000313" key="2">
    <source>
        <dbReference type="Proteomes" id="UP000308886"/>
    </source>
</evidence>
<protein>
    <submittedName>
        <fullName evidence="1">Uncharacterized protein</fullName>
    </submittedName>
</protein>
<name>A0AC61QQ11_9BACT</name>
<organism evidence="1 2">
    <name type="scientific">Palleniella muris</name>
    <dbReference type="NCBI Taxonomy" id="3038145"/>
    <lineage>
        <taxon>Bacteria</taxon>
        <taxon>Pseudomonadati</taxon>
        <taxon>Bacteroidota</taxon>
        <taxon>Bacteroidia</taxon>
        <taxon>Bacteroidales</taxon>
        <taxon>Prevotellaceae</taxon>
        <taxon>Palleniella</taxon>
    </lineage>
</organism>